<dbReference type="InterPro" id="IPR005883">
    <property type="entry name" value="PilM"/>
</dbReference>
<evidence type="ECO:0000313" key="2">
    <source>
        <dbReference type="Proteomes" id="UP001519343"/>
    </source>
</evidence>
<sequence>MPLSIFLRHKKRISLIIKDHVIRCMDIKNRDQQAVRLCGERYLPDGVIREGKIVDIETFEIILEQCVQEWGIQKCEVLFLVPDPVVVVRKLSIPEDVPNSEVKGYFYMEIGASIHLPFDNPVFDYEILGIENNKKEVLFYAAPENIVLEYVHLLEKVKLKPIAADISSLAIYRLYDQLGLSRAEDHLLCIQFDVHTVNIGIFKECKLVFMRHIKMNIDWAAWKRKRDERGVETLSWSGDPDYLREEIRNMVGEIERVMNFYHYSFNQGNEQVTRLLITGDFPNLKKIEESLKASLDIPIDSLDVGLVTAKGDPVLPQYYLSLGLGLKEVR</sequence>
<dbReference type="Proteomes" id="UP001519343">
    <property type="component" value="Unassembled WGS sequence"/>
</dbReference>
<dbReference type="RefSeq" id="WP_209808054.1">
    <property type="nucleotide sequence ID" value="NZ_JAGGKT010000001.1"/>
</dbReference>
<dbReference type="EMBL" id="JAGGKT010000001">
    <property type="protein sequence ID" value="MBP1930225.1"/>
    <property type="molecule type" value="Genomic_DNA"/>
</dbReference>
<dbReference type="Gene3D" id="3.30.1490.300">
    <property type="match status" value="1"/>
</dbReference>
<dbReference type="Pfam" id="PF11104">
    <property type="entry name" value="PilM_2"/>
    <property type="match status" value="1"/>
</dbReference>
<dbReference type="InterPro" id="IPR050696">
    <property type="entry name" value="FtsA/MreB"/>
</dbReference>
<dbReference type="PANTHER" id="PTHR32432">
    <property type="entry name" value="CELL DIVISION PROTEIN FTSA-RELATED"/>
    <property type="match status" value="1"/>
</dbReference>
<protein>
    <submittedName>
        <fullName evidence="1">Type IV pilus assembly protein PilM</fullName>
    </submittedName>
</protein>
<evidence type="ECO:0000313" key="1">
    <source>
        <dbReference type="EMBL" id="MBP1930225.1"/>
    </source>
</evidence>
<keyword evidence="2" id="KW-1185">Reference proteome</keyword>
<comment type="caution">
    <text evidence="1">The sequence shown here is derived from an EMBL/GenBank/DDBJ whole genome shotgun (WGS) entry which is preliminary data.</text>
</comment>
<reference evidence="1 2" key="1">
    <citation type="submission" date="2021-03" db="EMBL/GenBank/DDBJ databases">
        <title>Genomic Encyclopedia of Type Strains, Phase IV (KMG-IV): sequencing the most valuable type-strain genomes for metagenomic binning, comparative biology and taxonomic classification.</title>
        <authorList>
            <person name="Goeker M."/>
        </authorList>
    </citation>
    <scope>NUCLEOTIDE SEQUENCE [LARGE SCALE GENOMIC DNA]</scope>
    <source>
        <strain evidence="1 2">DSM 24738</strain>
    </source>
</reference>
<dbReference type="PANTHER" id="PTHR32432:SF3">
    <property type="entry name" value="ETHANOLAMINE UTILIZATION PROTEIN EUTJ"/>
    <property type="match status" value="1"/>
</dbReference>
<dbReference type="Gene3D" id="3.30.420.40">
    <property type="match status" value="2"/>
</dbReference>
<organism evidence="1 2">
    <name type="scientific">Ammoniphilus resinae</name>
    <dbReference type="NCBI Taxonomy" id="861532"/>
    <lineage>
        <taxon>Bacteria</taxon>
        <taxon>Bacillati</taxon>
        <taxon>Bacillota</taxon>
        <taxon>Bacilli</taxon>
        <taxon>Bacillales</taxon>
        <taxon>Paenibacillaceae</taxon>
        <taxon>Aneurinibacillus group</taxon>
        <taxon>Ammoniphilus</taxon>
    </lineage>
</organism>
<proteinExistence type="predicted"/>
<gene>
    <name evidence="1" type="ORF">J2Z37_000212</name>
</gene>
<accession>A0ABS4GIZ6</accession>
<name>A0ABS4GIZ6_9BACL</name>